<dbReference type="RefSeq" id="WP_005927807.1">
    <property type="nucleotide sequence ID" value="NZ_DS483503.1"/>
</dbReference>
<dbReference type="GeneID" id="75069728"/>
<dbReference type="Proteomes" id="UP000005945">
    <property type="component" value="Unassembled WGS sequence"/>
</dbReference>
<accession>A8SHJ7</accession>
<dbReference type="HOGENOM" id="CLU_2990048_0_0_9"/>
<reference evidence="1 2" key="1">
    <citation type="submission" date="2007-09" db="EMBL/GenBank/DDBJ databases">
        <title>Draft genome sequence of Faecalibacterium prausnitzii M21/2.</title>
        <authorList>
            <person name="Sudarsanam P."/>
            <person name="Ley R."/>
            <person name="Guruge J."/>
            <person name="Turnbaugh P.J."/>
            <person name="Mahowald M."/>
            <person name="Liep D."/>
            <person name="Gordon J."/>
        </authorList>
    </citation>
    <scope>NUCLEOTIDE SEQUENCE [LARGE SCALE GENOMIC DNA]</scope>
    <source>
        <strain evidence="1 2">M21/2</strain>
    </source>
</reference>
<evidence type="ECO:0000313" key="1">
    <source>
        <dbReference type="EMBL" id="EDP20589.1"/>
    </source>
</evidence>
<proteinExistence type="predicted"/>
<dbReference type="Pfam" id="PF14202">
    <property type="entry name" value="TnpW"/>
    <property type="match status" value="1"/>
</dbReference>
<evidence type="ECO:0000313" key="2">
    <source>
        <dbReference type="Proteomes" id="UP000005945"/>
    </source>
</evidence>
<sequence length="57" mass="6558">MENVKVPENKNAPFIKRTINGQEFTVLIHFRAGCREKAQDKVKRMLRSDVQNAELSA</sequence>
<dbReference type="EMBL" id="ABED02000029">
    <property type="protein sequence ID" value="EDP20589.1"/>
    <property type="molecule type" value="Genomic_DNA"/>
</dbReference>
<name>A8SHJ7_9FIRM</name>
<protein>
    <recommendedName>
        <fullName evidence="3">Transposon-encoded protein TnpW</fullName>
    </recommendedName>
</protein>
<dbReference type="AlphaFoldDB" id="A8SHJ7"/>
<comment type="caution">
    <text evidence="1">The sequence shown here is derived from an EMBL/GenBank/DDBJ whole genome shotgun (WGS) entry which is preliminary data.</text>
</comment>
<reference evidence="1 2" key="2">
    <citation type="submission" date="2007-09" db="EMBL/GenBank/DDBJ databases">
        <authorList>
            <person name="Fulton L."/>
            <person name="Clifton S."/>
            <person name="Fulton B."/>
            <person name="Xu J."/>
            <person name="Minx P."/>
            <person name="Pepin K.H."/>
            <person name="Johnson M."/>
            <person name="Thiruvilangam P."/>
            <person name="Bhonagiri V."/>
            <person name="Nash W.E."/>
            <person name="Mardis E.R."/>
            <person name="Wilson R.K."/>
        </authorList>
    </citation>
    <scope>NUCLEOTIDE SEQUENCE [LARGE SCALE GENOMIC DNA]</scope>
    <source>
        <strain evidence="1 2">M21/2</strain>
    </source>
</reference>
<evidence type="ECO:0008006" key="3">
    <source>
        <dbReference type="Google" id="ProtNLM"/>
    </source>
</evidence>
<dbReference type="InterPro" id="IPR026990">
    <property type="entry name" value="TnpW"/>
</dbReference>
<organism evidence="1 2">
    <name type="scientific">Faecalibacterium prausnitzii M21/2</name>
    <dbReference type="NCBI Taxonomy" id="411485"/>
    <lineage>
        <taxon>Bacteria</taxon>
        <taxon>Bacillati</taxon>
        <taxon>Bacillota</taxon>
        <taxon>Clostridia</taxon>
        <taxon>Eubacteriales</taxon>
        <taxon>Oscillospiraceae</taxon>
        <taxon>Faecalibacterium</taxon>
    </lineage>
</organism>
<gene>
    <name evidence="1" type="ORF">FAEPRAM212_03386</name>
</gene>